<feature type="non-terminal residue" evidence="3">
    <location>
        <position position="1"/>
    </location>
</feature>
<evidence type="ECO:0000256" key="1">
    <source>
        <dbReference type="SAM" id="Coils"/>
    </source>
</evidence>
<dbReference type="EMBL" id="CAJNON010002055">
    <property type="protein sequence ID" value="CAF1498253.1"/>
    <property type="molecule type" value="Genomic_DNA"/>
</dbReference>
<feature type="region of interest" description="Disordered" evidence="2">
    <location>
        <begin position="1"/>
        <end position="42"/>
    </location>
</feature>
<accession>A0A815SYV8</accession>
<feature type="coiled-coil region" evidence="1">
    <location>
        <begin position="426"/>
        <end position="485"/>
    </location>
</feature>
<keyword evidence="1" id="KW-0175">Coiled coil</keyword>
<dbReference type="AlphaFoldDB" id="A0A815SYV8"/>
<proteinExistence type="predicted"/>
<dbReference type="OrthoDB" id="10058808at2759"/>
<name>A0A815SYV8_9BILA</name>
<evidence type="ECO:0000313" key="3">
    <source>
        <dbReference type="EMBL" id="CAF1498253.1"/>
    </source>
</evidence>
<comment type="caution">
    <text evidence="3">The sequence shown here is derived from an EMBL/GenBank/DDBJ whole genome shotgun (WGS) entry which is preliminary data.</text>
</comment>
<organism evidence="3 4">
    <name type="scientific">Adineta steineri</name>
    <dbReference type="NCBI Taxonomy" id="433720"/>
    <lineage>
        <taxon>Eukaryota</taxon>
        <taxon>Metazoa</taxon>
        <taxon>Spiralia</taxon>
        <taxon>Gnathifera</taxon>
        <taxon>Rotifera</taxon>
        <taxon>Eurotatoria</taxon>
        <taxon>Bdelloidea</taxon>
        <taxon>Adinetida</taxon>
        <taxon>Adinetidae</taxon>
        <taxon>Adineta</taxon>
    </lineage>
</organism>
<gene>
    <name evidence="3" type="ORF">VCS650_LOCUS42098</name>
</gene>
<sequence length="515" mass="59141">IISMSSDEDKHIGVKKIDRESPQATYKSKTTSDLPAGKSKERPKQMEVVTIKAIVINIYLTINKTQLHTFVKDLQTPCKHLQVGNDGNHISLLRQYVLNSTSKPIDMSNQSERTVYRPNLFIRKNDAFGPWNYNYLLTLLELDYQCDELNRPEFPPVWKTDTNTQVRVNSVNKYEGAANATLVQNSASASHIQDDITLQGLLKAICRQNKCNEKDTKKWLTALEEENIGTVEHLRNAAMNDSSWEKITSVKHLVKQMIRDYIQLSAASHTFNATNSAYDKSTATLIGDIHRVKRYFHWVTNTYKDVPLLDRDAVDEAIREIRLTYDDDGNVLNNIHAYLKTFCLQNMKANREVLDAQQQSWIEARDKLEMNLSKNRLKATNLKKTLTVHESNVQICRNKLKYTQITDELNTNVDQNGQNSLTYTLLRQMQEKSQKLKRETEKQVKAYRESLQKAEAVLALAKEPLHRLEREIAEDEEKVQNFKALIDLNVNEAMQKLDVKYGRGLLLYGPPGTGN</sequence>
<feature type="compositionally biased region" description="Basic and acidic residues" evidence="2">
    <location>
        <begin position="7"/>
        <end position="21"/>
    </location>
</feature>
<evidence type="ECO:0000313" key="4">
    <source>
        <dbReference type="Proteomes" id="UP000663891"/>
    </source>
</evidence>
<reference evidence="3" key="1">
    <citation type="submission" date="2021-02" db="EMBL/GenBank/DDBJ databases">
        <authorList>
            <person name="Nowell W R."/>
        </authorList>
    </citation>
    <scope>NUCLEOTIDE SEQUENCE</scope>
</reference>
<evidence type="ECO:0000256" key="2">
    <source>
        <dbReference type="SAM" id="MobiDB-lite"/>
    </source>
</evidence>
<protein>
    <submittedName>
        <fullName evidence="3">Uncharacterized protein</fullName>
    </submittedName>
</protein>
<feature type="compositionally biased region" description="Polar residues" evidence="2">
    <location>
        <begin position="22"/>
        <end position="33"/>
    </location>
</feature>
<dbReference type="Proteomes" id="UP000663891">
    <property type="component" value="Unassembled WGS sequence"/>
</dbReference>